<protein>
    <submittedName>
        <fullName evidence="1">Uncharacterized protein</fullName>
    </submittedName>
</protein>
<dbReference type="EMBL" id="IACJ01093863">
    <property type="protein sequence ID" value="LAA52494.1"/>
    <property type="molecule type" value="Transcribed_RNA"/>
</dbReference>
<dbReference type="EMBL" id="IACJ01093862">
    <property type="protein sequence ID" value="LAA52491.1"/>
    <property type="molecule type" value="Transcribed_RNA"/>
</dbReference>
<dbReference type="EMBL" id="IACJ01093861">
    <property type="protein sequence ID" value="LAA52486.1"/>
    <property type="molecule type" value="Transcribed_RNA"/>
</dbReference>
<evidence type="ECO:0000313" key="1">
    <source>
        <dbReference type="EMBL" id="LAA52491.1"/>
    </source>
</evidence>
<accession>A0A2D4FYA7</accession>
<reference evidence="1" key="2">
    <citation type="submission" date="2017-11" db="EMBL/GenBank/DDBJ databases">
        <title>Coralsnake Venomics: Analyses of Venom Gland Transcriptomes and Proteomes of Six Brazilian Taxa.</title>
        <authorList>
            <person name="Aird S.D."/>
            <person name="Jorge da Silva N."/>
            <person name="Qiu L."/>
            <person name="Villar-Briones A."/>
            <person name="Aparecida-Saddi V."/>
            <person name="Campos-Telles M.P."/>
            <person name="Grau M."/>
            <person name="Mikheyev A.S."/>
        </authorList>
    </citation>
    <scope>NUCLEOTIDE SEQUENCE</scope>
    <source>
        <tissue evidence="1">Venom_gland</tissue>
    </source>
</reference>
<dbReference type="AlphaFoldDB" id="A0A2D4FYA7"/>
<dbReference type="EMBL" id="IACJ01093860">
    <property type="protein sequence ID" value="LAA52481.1"/>
    <property type="molecule type" value="Transcribed_RNA"/>
</dbReference>
<organism evidence="1">
    <name type="scientific">Micrurus corallinus</name>
    <name type="common">Brazilian coral snake</name>
    <dbReference type="NCBI Taxonomy" id="54390"/>
    <lineage>
        <taxon>Eukaryota</taxon>
        <taxon>Metazoa</taxon>
        <taxon>Chordata</taxon>
        <taxon>Craniata</taxon>
        <taxon>Vertebrata</taxon>
        <taxon>Euteleostomi</taxon>
        <taxon>Lepidosauria</taxon>
        <taxon>Squamata</taxon>
        <taxon>Bifurcata</taxon>
        <taxon>Unidentata</taxon>
        <taxon>Episquamata</taxon>
        <taxon>Toxicofera</taxon>
        <taxon>Serpentes</taxon>
        <taxon>Colubroidea</taxon>
        <taxon>Elapidae</taxon>
        <taxon>Elapinae</taxon>
        <taxon>Micrurus</taxon>
    </lineage>
</organism>
<name>A0A2D4FYA7_MICCO</name>
<proteinExistence type="predicted"/>
<dbReference type="EMBL" id="IACJ01093859">
    <property type="protein sequence ID" value="LAA52477.1"/>
    <property type="molecule type" value="Transcribed_RNA"/>
</dbReference>
<sequence length="105" mass="11499">MILNSNCMSRLGCGCNQNPGLMPGGYDNANEPKFKINPRKTESLFSVINLRSSILVLPLAVNKIALLLKKQVPRYRGGCSGIQGFLLEEQIDATAKDAFAQFQLV</sequence>
<reference evidence="1" key="1">
    <citation type="submission" date="2017-07" db="EMBL/GenBank/DDBJ databases">
        <authorList>
            <person name="Mikheyev A."/>
            <person name="Grau M."/>
        </authorList>
    </citation>
    <scope>NUCLEOTIDE SEQUENCE</scope>
    <source>
        <tissue evidence="1">Venom_gland</tissue>
    </source>
</reference>